<feature type="compositionally biased region" description="Polar residues" evidence="1">
    <location>
        <begin position="210"/>
        <end position="224"/>
    </location>
</feature>
<proteinExistence type="predicted"/>
<feature type="compositionally biased region" description="Low complexity" evidence="1">
    <location>
        <begin position="132"/>
        <end position="148"/>
    </location>
</feature>
<feature type="compositionally biased region" description="Low complexity" evidence="1">
    <location>
        <begin position="34"/>
        <end position="56"/>
    </location>
</feature>
<evidence type="ECO:0000256" key="1">
    <source>
        <dbReference type="SAM" id="MobiDB-lite"/>
    </source>
</evidence>
<sequence length="482" mass="52232">MAAAASVRRNNHPIDLGYNSSSTIHSYNTPSINTSSTSLRKKLTLSTSLGHAASRASPPPTASNKQTSTPSYYPDVNNMTSYTSSTTTIPPSTSTRERSKLHKRNSSSTSLPAPPSPLAEFYSSFGTPFVTTYEEPSSATSTPTSSTPKLKPYLRRLSSNKSSPNDGLDLSKSAYENGDTLAGLGINDFVAPLSASEVTFFPPGRRTTHARTTSTGSQISNGSGSYKPFVHPMRQTPSASYTSYASSVTNEEEVRESLDIVGEDDFRLAGYGGRGRRSVSISSTPQPTPLSQSHTAAELGMVTGFKGSKGDVSVKSGKSKGAGREGGNTGPKSVERERMSEEMAFSLKSSSKRSDPDQSNEDRIAALRRDFAEKEASKRQKREREEMKRKESDLAKEARKEERQTRRSEAGDRKLKSREGSREKKGGVKAKSYDSMRPGHITSLPSSRLAGYDEKGSRTLQAEERKPEGGWHKFVRAMSCGG</sequence>
<feature type="region of interest" description="Disordered" evidence="1">
    <location>
        <begin position="132"/>
        <end position="175"/>
    </location>
</feature>
<accession>A0AAJ0G9J5</accession>
<gene>
    <name evidence="2" type="ORF">LTR09_009062</name>
</gene>
<feature type="region of interest" description="Disordered" evidence="1">
    <location>
        <begin position="1"/>
        <end position="119"/>
    </location>
</feature>
<protein>
    <submittedName>
        <fullName evidence="2">Uncharacterized protein</fullName>
    </submittedName>
</protein>
<feature type="compositionally biased region" description="Low complexity" evidence="1">
    <location>
        <begin position="278"/>
        <end position="295"/>
    </location>
</feature>
<feature type="region of interest" description="Disordered" evidence="1">
    <location>
        <begin position="201"/>
        <end position="228"/>
    </location>
</feature>
<name>A0AAJ0G9J5_9PEZI</name>
<organism evidence="2 3">
    <name type="scientific">Extremus antarcticus</name>
    <dbReference type="NCBI Taxonomy" id="702011"/>
    <lineage>
        <taxon>Eukaryota</taxon>
        <taxon>Fungi</taxon>
        <taxon>Dikarya</taxon>
        <taxon>Ascomycota</taxon>
        <taxon>Pezizomycotina</taxon>
        <taxon>Dothideomycetes</taxon>
        <taxon>Dothideomycetidae</taxon>
        <taxon>Mycosphaerellales</taxon>
        <taxon>Extremaceae</taxon>
        <taxon>Extremus</taxon>
    </lineage>
</organism>
<keyword evidence="3" id="KW-1185">Reference proteome</keyword>
<evidence type="ECO:0000313" key="2">
    <source>
        <dbReference type="EMBL" id="KAK3049641.1"/>
    </source>
</evidence>
<dbReference type="EMBL" id="JAWDJX010000038">
    <property type="protein sequence ID" value="KAK3049641.1"/>
    <property type="molecule type" value="Genomic_DNA"/>
</dbReference>
<dbReference type="AlphaFoldDB" id="A0AAJ0G9J5"/>
<comment type="caution">
    <text evidence="2">The sequence shown here is derived from an EMBL/GenBank/DDBJ whole genome shotgun (WGS) entry which is preliminary data.</text>
</comment>
<reference evidence="2" key="1">
    <citation type="submission" date="2023-04" db="EMBL/GenBank/DDBJ databases">
        <title>Black Yeasts Isolated from many extreme environments.</title>
        <authorList>
            <person name="Coleine C."/>
            <person name="Stajich J.E."/>
            <person name="Selbmann L."/>
        </authorList>
    </citation>
    <scope>NUCLEOTIDE SEQUENCE</scope>
    <source>
        <strain evidence="2">CCFEE 5312</strain>
    </source>
</reference>
<feature type="region of interest" description="Disordered" evidence="1">
    <location>
        <begin position="271"/>
        <end position="470"/>
    </location>
</feature>
<feature type="compositionally biased region" description="Basic and acidic residues" evidence="1">
    <location>
        <begin position="451"/>
        <end position="470"/>
    </location>
</feature>
<dbReference type="Proteomes" id="UP001271007">
    <property type="component" value="Unassembled WGS sequence"/>
</dbReference>
<evidence type="ECO:0000313" key="3">
    <source>
        <dbReference type="Proteomes" id="UP001271007"/>
    </source>
</evidence>
<feature type="compositionally biased region" description="Basic and acidic residues" evidence="1">
    <location>
        <begin position="352"/>
        <end position="434"/>
    </location>
</feature>
<feature type="compositionally biased region" description="Polar residues" evidence="1">
    <location>
        <begin position="18"/>
        <end position="33"/>
    </location>
</feature>
<feature type="compositionally biased region" description="Low complexity" evidence="1">
    <location>
        <begin position="80"/>
        <end position="94"/>
    </location>
</feature>